<proteinExistence type="predicted"/>
<evidence type="ECO:0000313" key="3">
    <source>
        <dbReference type="Proteomes" id="UP000240653"/>
    </source>
</evidence>
<keyword evidence="1" id="KW-0472">Membrane</keyword>
<keyword evidence="1" id="KW-0812">Transmembrane</keyword>
<feature type="transmembrane region" description="Helical" evidence="1">
    <location>
        <begin position="66"/>
        <end position="85"/>
    </location>
</feature>
<evidence type="ECO:0000256" key="1">
    <source>
        <dbReference type="SAM" id="Phobius"/>
    </source>
</evidence>
<accession>A0A2P7S586</accession>
<evidence type="ECO:0000313" key="2">
    <source>
        <dbReference type="EMBL" id="PSJ57634.1"/>
    </source>
</evidence>
<dbReference type="EMBL" id="PXYL01000013">
    <property type="protein sequence ID" value="PSJ57634.1"/>
    <property type="molecule type" value="Genomic_DNA"/>
</dbReference>
<comment type="caution">
    <text evidence="2">The sequence shown here is derived from an EMBL/GenBank/DDBJ whole genome shotgun (WGS) entry which is preliminary data.</text>
</comment>
<gene>
    <name evidence="2" type="ORF">C7I85_22010</name>
</gene>
<keyword evidence="1" id="KW-1133">Transmembrane helix</keyword>
<dbReference type="AlphaFoldDB" id="A0A2P7S586"/>
<dbReference type="OrthoDB" id="8117323at2"/>
<feature type="transmembrane region" description="Helical" evidence="1">
    <location>
        <begin position="91"/>
        <end position="115"/>
    </location>
</feature>
<name>A0A2P7S586_9HYPH</name>
<dbReference type="RefSeq" id="WP_106726168.1">
    <property type="nucleotide sequence ID" value="NZ_PXYL01000013.1"/>
</dbReference>
<protein>
    <submittedName>
        <fullName evidence="2">Uncharacterized protein</fullName>
    </submittedName>
</protein>
<keyword evidence="3" id="KW-1185">Reference proteome</keyword>
<reference evidence="2 3" key="1">
    <citation type="submission" date="2018-03" db="EMBL/GenBank/DDBJ databases">
        <title>The draft genome of Mesorhizobium soli JCM 19897.</title>
        <authorList>
            <person name="Li L."/>
            <person name="Liu L."/>
            <person name="Liang L."/>
            <person name="Wang T."/>
            <person name="Zhang X."/>
        </authorList>
    </citation>
    <scope>NUCLEOTIDE SEQUENCE [LARGE SCALE GENOMIC DNA]</scope>
    <source>
        <strain evidence="2 3">JCM 19897</strain>
    </source>
</reference>
<organism evidence="2 3">
    <name type="scientific">Pseudaminobacter soli</name>
    <name type="common">ex Li et al. 2025</name>
    <dbReference type="NCBI Taxonomy" id="1295366"/>
    <lineage>
        <taxon>Bacteria</taxon>
        <taxon>Pseudomonadati</taxon>
        <taxon>Pseudomonadota</taxon>
        <taxon>Alphaproteobacteria</taxon>
        <taxon>Hyphomicrobiales</taxon>
        <taxon>Phyllobacteriaceae</taxon>
        <taxon>Pseudaminobacter</taxon>
    </lineage>
</organism>
<feature type="transmembrane region" description="Helical" evidence="1">
    <location>
        <begin position="7"/>
        <end position="26"/>
    </location>
</feature>
<dbReference type="Proteomes" id="UP000240653">
    <property type="component" value="Unassembled WGS sequence"/>
</dbReference>
<sequence length="121" mass="13311">MKKRETIYTGLLAFVAAGILIDRYFWGLNPPPLSLNDLIQIVGIVCLIAWWQIEDAEAHGFSRSRAASLATALLPPLGLAIYLFQARRWTWAITGFVAFWAGVTLVAVVADYLGLTLFANG</sequence>